<dbReference type="Gene3D" id="2.170.130.10">
    <property type="entry name" value="TonB-dependent receptor, plug domain"/>
    <property type="match status" value="1"/>
</dbReference>
<dbReference type="InterPro" id="IPR036942">
    <property type="entry name" value="Beta-barrel_TonB_sf"/>
</dbReference>
<dbReference type="Proteomes" id="UP000190888">
    <property type="component" value="Unassembled WGS sequence"/>
</dbReference>
<dbReference type="InterPro" id="IPR008969">
    <property type="entry name" value="CarboxyPept-like_regulatory"/>
</dbReference>
<dbReference type="GO" id="GO:0015344">
    <property type="term" value="F:siderophore uptake transmembrane transporter activity"/>
    <property type="evidence" value="ECO:0007669"/>
    <property type="project" value="TreeGrafter"/>
</dbReference>
<accession>A0A1T4LCC9</accession>
<dbReference type="AlphaFoldDB" id="A0A1T4LCC9"/>
<keyword evidence="3 8" id="KW-1134">Transmembrane beta strand</keyword>
<dbReference type="PANTHER" id="PTHR30069:SF36">
    <property type="entry name" value="BLL6948 PROTEIN"/>
    <property type="match status" value="1"/>
</dbReference>
<dbReference type="PANTHER" id="PTHR30069">
    <property type="entry name" value="TONB-DEPENDENT OUTER MEMBRANE RECEPTOR"/>
    <property type="match status" value="1"/>
</dbReference>
<evidence type="ECO:0000256" key="10">
    <source>
        <dbReference type="SAM" id="SignalP"/>
    </source>
</evidence>
<dbReference type="InterPro" id="IPR037066">
    <property type="entry name" value="Plug_dom_sf"/>
</dbReference>
<dbReference type="GO" id="GO:0044718">
    <property type="term" value="P:siderophore transmembrane transport"/>
    <property type="evidence" value="ECO:0007669"/>
    <property type="project" value="TreeGrafter"/>
</dbReference>
<proteinExistence type="inferred from homology"/>
<dbReference type="SUPFAM" id="SSF49464">
    <property type="entry name" value="Carboxypeptidase regulatory domain-like"/>
    <property type="match status" value="1"/>
</dbReference>
<dbReference type="PROSITE" id="PS52016">
    <property type="entry name" value="TONB_DEPENDENT_REC_3"/>
    <property type="match status" value="1"/>
</dbReference>
<keyword evidence="2 8" id="KW-0813">Transport</keyword>
<evidence type="ECO:0000256" key="4">
    <source>
        <dbReference type="ARBA" id="ARBA00022692"/>
    </source>
</evidence>
<dbReference type="GO" id="GO:0009279">
    <property type="term" value="C:cell outer membrane"/>
    <property type="evidence" value="ECO:0007669"/>
    <property type="project" value="UniProtKB-SubCell"/>
</dbReference>
<feature type="domain" description="TonB-dependent receptor plug" evidence="12">
    <location>
        <begin position="113"/>
        <end position="214"/>
    </location>
</feature>
<keyword evidence="5 9" id="KW-0798">TonB box</keyword>
<keyword evidence="10" id="KW-0732">Signal</keyword>
<feature type="signal peptide" evidence="10">
    <location>
        <begin position="1"/>
        <end position="18"/>
    </location>
</feature>
<dbReference type="Gene3D" id="2.40.170.20">
    <property type="entry name" value="TonB-dependent receptor, beta-barrel domain"/>
    <property type="match status" value="1"/>
</dbReference>
<keyword evidence="13" id="KW-0675">Receptor</keyword>
<dbReference type="InterPro" id="IPR039426">
    <property type="entry name" value="TonB-dep_rcpt-like"/>
</dbReference>
<comment type="subcellular location">
    <subcellularLocation>
        <location evidence="1 8">Cell outer membrane</location>
        <topology evidence="1 8">Multi-pass membrane protein</topology>
    </subcellularLocation>
</comment>
<dbReference type="SUPFAM" id="SSF56935">
    <property type="entry name" value="Porins"/>
    <property type="match status" value="1"/>
</dbReference>
<evidence type="ECO:0000256" key="9">
    <source>
        <dbReference type="RuleBase" id="RU003357"/>
    </source>
</evidence>
<dbReference type="InterPro" id="IPR000531">
    <property type="entry name" value="Beta-barrel_TonB"/>
</dbReference>
<evidence type="ECO:0000259" key="11">
    <source>
        <dbReference type="Pfam" id="PF00593"/>
    </source>
</evidence>
<reference evidence="13 14" key="1">
    <citation type="submission" date="2017-02" db="EMBL/GenBank/DDBJ databases">
        <authorList>
            <person name="Peterson S.W."/>
        </authorList>
    </citation>
    <scope>NUCLEOTIDE SEQUENCE [LARGE SCALE GENOMIC DNA]</scope>
    <source>
        <strain evidence="13 14">DSM 22335</strain>
    </source>
</reference>
<keyword evidence="4 8" id="KW-0812">Transmembrane</keyword>
<dbReference type="Pfam" id="PF13715">
    <property type="entry name" value="CarbopepD_reg_2"/>
    <property type="match status" value="1"/>
</dbReference>
<protein>
    <submittedName>
        <fullName evidence="13">Outer membrane receptor proteins, mostly Fe transport</fullName>
    </submittedName>
</protein>
<keyword evidence="7 8" id="KW-0998">Cell outer membrane</keyword>
<evidence type="ECO:0000256" key="5">
    <source>
        <dbReference type="ARBA" id="ARBA00023077"/>
    </source>
</evidence>
<evidence type="ECO:0000256" key="6">
    <source>
        <dbReference type="ARBA" id="ARBA00023136"/>
    </source>
</evidence>
<keyword evidence="14" id="KW-1185">Reference proteome</keyword>
<evidence type="ECO:0000256" key="8">
    <source>
        <dbReference type="PROSITE-ProRule" id="PRU01360"/>
    </source>
</evidence>
<comment type="similarity">
    <text evidence="8 9">Belongs to the TonB-dependent receptor family.</text>
</comment>
<evidence type="ECO:0000313" key="13">
    <source>
        <dbReference type="EMBL" id="SJZ52350.1"/>
    </source>
</evidence>
<organism evidence="13 14">
    <name type="scientific">Sediminibacterium ginsengisoli</name>
    <dbReference type="NCBI Taxonomy" id="413434"/>
    <lineage>
        <taxon>Bacteria</taxon>
        <taxon>Pseudomonadati</taxon>
        <taxon>Bacteroidota</taxon>
        <taxon>Chitinophagia</taxon>
        <taxon>Chitinophagales</taxon>
        <taxon>Chitinophagaceae</taxon>
        <taxon>Sediminibacterium</taxon>
    </lineage>
</organism>
<evidence type="ECO:0000256" key="7">
    <source>
        <dbReference type="ARBA" id="ARBA00023237"/>
    </source>
</evidence>
<name>A0A1T4LCC9_9BACT</name>
<evidence type="ECO:0000259" key="12">
    <source>
        <dbReference type="Pfam" id="PF07715"/>
    </source>
</evidence>
<gene>
    <name evidence="13" type="ORF">SAMN04488132_102429</name>
</gene>
<dbReference type="STRING" id="413434.SAMN04488132_102429"/>
<dbReference type="InterPro" id="IPR012910">
    <property type="entry name" value="Plug_dom"/>
</dbReference>
<dbReference type="RefSeq" id="WP_078830376.1">
    <property type="nucleotide sequence ID" value="NZ_FUWH01000002.1"/>
</dbReference>
<evidence type="ECO:0000256" key="3">
    <source>
        <dbReference type="ARBA" id="ARBA00022452"/>
    </source>
</evidence>
<keyword evidence="6 8" id="KW-0472">Membrane</keyword>
<dbReference type="Pfam" id="PF00593">
    <property type="entry name" value="TonB_dep_Rec_b-barrel"/>
    <property type="match status" value="1"/>
</dbReference>
<feature type="chain" id="PRO_5012978799" evidence="10">
    <location>
        <begin position="19"/>
        <end position="737"/>
    </location>
</feature>
<dbReference type="OrthoDB" id="99480at2"/>
<dbReference type="EMBL" id="FUWH01000002">
    <property type="protein sequence ID" value="SJZ52350.1"/>
    <property type="molecule type" value="Genomic_DNA"/>
</dbReference>
<dbReference type="Pfam" id="PF07715">
    <property type="entry name" value="Plug"/>
    <property type="match status" value="1"/>
</dbReference>
<evidence type="ECO:0000313" key="14">
    <source>
        <dbReference type="Proteomes" id="UP000190888"/>
    </source>
</evidence>
<evidence type="ECO:0000256" key="2">
    <source>
        <dbReference type="ARBA" id="ARBA00022448"/>
    </source>
</evidence>
<sequence length="737" mass="82605">MKNALTCLLCLLAAVTNAQTFQGTVYTNEGKPLEEATVLNLRNGIHTHTNELGVFRLKDVNTGDSLRITHISYSPYTIAIAGKNDIEIRLHPAEFKLDEVAIRSSLRHLNIIADIDLVTNPVNTSQELLRKVPGLFIGQHAGGGKAEQIFLRGFDVDHGTDVNISVDGMPVNMVSHAHGQGYADLHFLIPETIEKIDFDKGPYHASRGDFATAGYVAFRTAEDIDKSSVSLGIGKFNTLRTLGMFRLAGDEKEAAWLATEYMSTNGYFESPQHFNRLNLMGKYTAFLPRKNKLSLSFSHLDSRWDASGQIPQRAVDNGSITRFGAIDNTEGGNTRRTNLNLQFFRYIDAGTFVKNTAYFTRYDFELYSNFTFFLNDPVNGDQIRQKEKRTLAGFESEFNKNLMAGNIPVALQVAAGLRNDAVRDLELSHTLNRKTTLQEIQLGDADQVNLYGYVNTDWRLGKWLINPAIRIDHFRFGYTDKLAAAYQSQQQEKTTISPKLNFIYTPNRNLQYFLKLGKGFHSNDTRVVVAQSGKEILPAAYGADLGVVWKPWPKLVMNAALWYLHLQQEFVYVGDEGVVEPGGKTRRMGVDLGLRYQVGSNLFFDGDLTYTHARATDEPKGSDHIPLAPVVTVTGGISYRHHSGFNGSVRTRYLGHRPANEDNTIVAKGYHVTDLSLAYQWNNWTIGVITENIFNTAWNETQFATETRLSTEPAPVTEIHFTPGTPFNIRGVLTYRF</sequence>
<feature type="domain" description="TonB-dependent receptor-like beta-barrel" evidence="11">
    <location>
        <begin position="293"/>
        <end position="687"/>
    </location>
</feature>
<evidence type="ECO:0000256" key="1">
    <source>
        <dbReference type="ARBA" id="ARBA00004571"/>
    </source>
</evidence>